<evidence type="ECO:0000256" key="11">
    <source>
        <dbReference type="SAM" id="Phobius"/>
    </source>
</evidence>
<feature type="transmembrane region" description="Helical" evidence="11">
    <location>
        <begin position="323"/>
        <end position="343"/>
    </location>
</feature>
<dbReference type="OrthoDB" id="9803484at2"/>
<name>A0A1N7K582_9PROT</name>
<dbReference type="PANTHER" id="PTHR46494:SF3">
    <property type="entry name" value="ZINC TRANSPORT PROTEIN ZNTB"/>
    <property type="match status" value="1"/>
</dbReference>
<evidence type="ECO:0000256" key="2">
    <source>
        <dbReference type="ARBA" id="ARBA00009765"/>
    </source>
</evidence>
<dbReference type="InterPro" id="IPR045863">
    <property type="entry name" value="CorA_TM1_TM2"/>
</dbReference>
<dbReference type="GO" id="GO:0015087">
    <property type="term" value="F:cobalt ion transmembrane transporter activity"/>
    <property type="evidence" value="ECO:0007669"/>
    <property type="project" value="TreeGrafter"/>
</dbReference>
<evidence type="ECO:0000256" key="3">
    <source>
        <dbReference type="ARBA" id="ARBA00022448"/>
    </source>
</evidence>
<dbReference type="RefSeq" id="WP_076399445.1">
    <property type="nucleotide sequence ID" value="NZ_FTOA01000002.1"/>
</dbReference>
<evidence type="ECO:0000256" key="8">
    <source>
        <dbReference type="ARBA" id="ARBA00022989"/>
    </source>
</evidence>
<dbReference type="STRING" id="80876.SAMN05421779_102608"/>
<dbReference type="GO" id="GO:0000287">
    <property type="term" value="F:magnesium ion binding"/>
    <property type="evidence" value="ECO:0007669"/>
    <property type="project" value="TreeGrafter"/>
</dbReference>
<evidence type="ECO:0000256" key="9">
    <source>
        <dbReference type="ARBA" id="ARBA00023065"/>
    </source>
</evidence>
<evidence type="ECO:0000256" key="4">
    <source>
        <dbReference type="ARBA" id="ARBA00022475"/>
    </source>
</evidence>
<keyword evidence="13" id="KW-1185">Reference proteome</keyword>
<feature type="transmembrane region" description="Helical" evidence="11">
    <location>
        <begin position="289"/>
        <end position="311"/>
    </location>
</feature>
<dbReference type="AlphaFoldDB" id="A0A1N7K582"/>
<organism evidence="12 13">
    <name type="scientific">Insolitispirillum peregrinum</name>
    <dbReference type="NCBI Taxonomy" id="80876"/>
    <lineage>
        <taxon>Bacteria</taxon>
        <taxon>Pseudomonadati</taxon>
        <taxon>Pseudomonadota</taxon>
        <taxon>Alphaproteobacteria</taxon>
        <taxon>Rhodospirillales</taxon>
        <taxon>Novispirillaceae</taxon>
        <taxon>Insolitispirillum</taxon>
    </lineage>
</organism>
<dbReference type="GO" id="GO:0005886">
    <property type="term" value="C:plasma membrane"/>
    <property type="evidence" value="ECO:0007669"/>
    <property type="project" value="UniProtKB-SubCell"/>
</dbReference>
<dbReference type="GO" id="GO:0015095">
    <property type="term" value="F:magnesium ion transmembrane transporter activity"/>
    <property type="evidence" value="ECO:0007669"/>
    <property type="project" value="TreeGrafter"/>
</dbReference>
<comment type="similarity">
    <text evidence="2">Belongs to the CorA metal ion transporter (MIT) (TC 1.A.35) family.</text>
</comment>
<dbReference type="GO" id="GO:0050897">
    <property type="term" value="F:cobalt ion binding"/>
    <property type="evidence" value="ECO:0007669"/>
    <property type="project" value="TreeGrafter"/>
</dbReference>
<keyword evidence="8 11" id="KW-1133">Transmembrane helix</keyword>
<dbReference type="InterPro" id="IPR002523">
    <property type="entry name" value="MgTranspt_CorA/ZnTranspt_ZntB"/>
</dbReference>
<evidence type="ECO:0000256" key="5">
    <source>
        <dbReference type="ARBA" id="ARBA00022519"/>
    </source>
</evidence>
<keyword evidence="4" id="KW-1003">Cell membrane</keyword>
<dbReference type="Gene3D" id="3.30.460.20">
    <property type="entry name" value="CorA soluble domain-like"/>
    <property type="match status" value="1"/>
</dbReference>
<keyword evidence="7" id="KW-0862">Zinc</keyword>
<dbReference type="Pfam" id="PF01544">
    <property type="entry name" value="CorA"/>
    <property type="match status" value="1"/>
</dbReference>
<dbReference type="Proteomes" id="UP000185678">
    <property type="component" value="Unassembled WGS sequence"/>
</dbReference>
<sequence>MSAVLPSLLDQPPTQGLILAWDLDGHGGGTPLDWDGVSRWAPPAEAHGAQTGQWVHLDRKQQDVRRWLKGKRSEGGAGVPPLAARALLAEATRPRCQVYGHGVLIVLRGVNLNPGSAPEDMISVRMWVEPGRVISVRQRRLRALNDLSQALTDGHGPHHIAGIVDALASSLAGRMEVLLEEIENDLDGAEDSLDGPEVRIDERLARETVQKIRPMVIALRRHMLPQREALSHMLTLNHPALHGMDHEALRETVEQVVRYVESLESSRERALVLKDELSSRQNDRLNQRIYILTLATGVFLPLSFLTGLLGINVGGVPLADSSLGFTVVCALMMCLAAAELWLFRKMRWF</sequence>
<evidence type="ECO:0000313" key="13">
    <source>
        <dbReference type="Proteomes" id="UP000185678"/>
    </source>
</evidence>
<keyword evidence="3" id="KW-0813">Transport</keyword>
<keyword evidence="10 11" id="KW-0472">Membrane</keyword>
<evidence type="ECO:0000256" key="1">
    <source>
        <dbReference type="ARBA" id="ARBA00004651"/>
    </source>
</evidence>
<evidence type="ECO:0000256" key="6">
    <source>
        <dbReference type="ARBA" id="ARBA00022692"/>
    </source>
</evidence>
<dbReference type="SUPFAM" id="SSF144083">
    <property type="entry name" value="Magnesium transport protein CorA, transmembrane region"/>
    <property type="match status" value="1"/>
</dbReference>
<dbReference type="SUPFAM" id="SSF143865">
    <property type="entry name" value="CorA soluble domain-like"/>
    <property type="match status" value="1"/>
</dbReference>
<dbReference type="EMBL" id="FTOA01000002">
    <property type="protein sequence ID" value="SIS56706.1"/>
    <property type="molecule type" value="Genomic_DNA"/>
</dbReference>
<evidence type="ECO:0000313" key="12">
    <source>
        <dbReference type="EMBL" id="SIS56706.1"/>
    </source>
</evidence>
<dbReference type="PANTHER" id="PTHR46494">
    <property type="entry name" value="CORA FAMILY METAL ION TRANSPORTER (EUROFUNG)"/>
    <property type="match status" value="1"/>
</dbReference>
<keyword evidence="5" id="KW-0997">Cell inner membrane</keyword>
<dbReference type="InterPro" id="IPR045861">
    <property type="entry name" value="CorA_cytoplasmic_dom"/>
</dbReference>
<reference evidence="12 13" key="1">
    <citation type="submission" date="2017-01" db="EMBL/GenBank/DDBJ databases">
        <authorList>
            <person name="Mah S.A."/>
            <person name="Swanson W.J."/>
            <person name="Moy G.W."/>
            <person name="Vacquier V.D."/>
        </authorList>
    </citation>
    <scope>NUCLEOTIDE SEQUENCE [LARGE SCALE GENOMIC DNA]</scope>
    <source>
        <strain evidence="12 13">DSM 11589</strain>
    </source>
</reference>
<gene>
    <name evidence="12" type="ORF">SAMN05421779_102608</name>
</gene>
<comment type="subcellular location">
    <subcellularLocation>
        <location evidence="1">Cell membrane</location>
        <topology evidence="1">Multi-pass membrane protein</topology>
    </subcellularLocation>
</comment>
<keyword evidence="9" id="KW-0406">Ion transport</keyword>
<dbReference type="CDD" id="cd12833">
    <property type="entry name" value="ZntB-like_1"/>
    <property type="match status" value="1"/>
</dbReference>
<evidence type="ECO:0000256" key="10">
    <source>
        <dbReference type="ARBA" id="ARBA00023136"/>
    </source>
</evidence>
<evidence type="ECO:0000256" key="7">
    <source>
        <dbReference type="ARBA" id="ARBA00022833"/>
    </source>
</evidence>
<protein>
    <submittedName>
        <fullName evidence="12">Zinc transporter</fullName>
    </submittedName>
</protein>
<dbReference type="Gene3D" id="1.20.58.340">
    <property type="entry name" value="Magnesium transport protein CorA, transmembrane region"/>
    <property type="match status" value="2"/>
</dbReference>
<proteinExistence type="inferred from homology"/>
<keyword evidence="6 11" id="KW-0812">Transmembrane</keyword>
<accession>A0A1N7K582</accession>